<evidence type="ECO:0000313" key="1">
    <source>
        <dbReference type="EMBL" id="SEU46623.1"/>
    </source>
</evidence>
<dbReference type="Proteomes" id="UP000199361">
    <property type="component" value="Unassembled WGS sequence"/>
</dbReference>
<accession>A0A1I0LU02</accession>
<gene>
    <name evidence="1" type="ORF">SAMN05421811_12796</name>
</gene>
<protein>
    <recommendedName>
        <fullName evidence="3">Phage tail tube protein</fullName>
    </recommendedName>
</protein>
<evidence type="ECO:0000313" key="2">
    <source>
        <dbReference type="Proteomes" id="UP000199361"/>
    </source>
</evidence>
<dbReference type="RefSeq" id="WP_143082638.1">
    <property type="nucleotide sequence ID" value="NZ_FOHX01000027.1"/>
</dbReference>
<dbReference type="STRING" id="568860.SAMN05421811_12796"/>
<name>A0A1I0LU02_9ACTN</name>
<dbReference type="OrthoDB" id="4201135at2"/>
<dbReference type="NCBIfam" id="NF047353">
    <property type="entry name" value="tube_lmo2291"/>
    <property type="match status" value="1"/>
</dbReference>
<sequence length="158" mass="17674">MTLVSMLAKHWCMDVNTAGPGAPAPSWTRVRGLSKWEKSTDDNVEDDGDFDDESGYGSDVITERKWKIEAEGRRKRNNTEVFVPDAGQEYIRKAARKVGLGAFIEVRWYRRDGSDEAYQGLCQVNEFTMGGEKTDLEPFSFTLLGSGEDVEIDNPLAA</sequence>
<reference evidence="1 2" key="1">
    <citation type="submission" date="2016-10" db="EMBL/GenBank/DDBJ databases">
        <authorList>
            <person name="de Groot N.N."/>
        </authorList>
    </citation>
    <scope>NUCLEOTIDE SEQUENCE [LARGE SCALE GENOMIC DNA]</scope>
    <source>
        <strain evidence="1 2">CGMCC 4.5598</strain>
    </source>
</reference>
<evidence type="ECO:0008006" key="3">
    <source>
        <dbReference type="Google" id="ProtNLM"/>
    </source>
</evidence>
<dbReference type="EMBL" id="FOHX01000027">
    <property type="protein sequence ID" value="SEU46623.1"/>
    <property type="molecule type" value="Genomic_DNA"/>
</dbReference>
<dbReference type="AlphaFoldDB" id="A0A1I0LU02"/>
<keyword evidence="2" id="KW-1185">Reference proteome</keyword>
<organism evidence="1 2">
    <name type="scientific">Nonomuraea wenchangensis</name>
    <dbReference type="NCBI Taxonomy" id="568860"/>
    <lineage>
        <taxon>Bacteria</taxon>
        <taxon>Bacillati</taxon>
        <taxon>Actinomycetota</taxon>
        <taxon>Actinomycetes</taxon>
        <taxon>Streptosporangiales</taxon>
        <taxon>Streptosporangiaceae</taxon>
        <taxon>Nonomuraea</taxon>
    </lineage>
</organism>
<proteinExistence type="predicted"/>